<proteinExistence type="predicted"/>
<dbReference type="Gramene" id="Kaladp0036s0122.1.v1.1">
    <property type="protein sequence ID" value="Kaladp0036s0122.1.v1.1"/>
    <property type="gene ID" value="Kaladp0036s0122.v1.1"/>
</dbReference>
<sequence length="153" mass="16340">MRLVVVGGRAAESSHSKGAVVVGVRTLSEGGCVGNFSREQARRTLLMRHEAEIKSNAYWLGLLAHLQSSSVPRKDISCIKDLTSLYEAATIDDVYIAYEQLKIDENSLYSIVGIAGANAGEETAASSEGELSEYPYGSVPAGRGLSTMTRPTT</sequence>
<reference evidence="1" key="1">
    <citation type="submission" date="2021-01" db="UniProtKB">
        <authorList>
            <consortium name="EnsemblPlants"/>
        </authorList>
    </citation>
    <scope>IDENTIFICATION</scope>
</reference>
<dbReference type="AlphaFoldDB" id="A0A7N0TG54"/>
<dbReference type="EnsemblPlants" id="Kaladp0036s0122.1.v1.1">
    <property type="protein sequence ID" value="Kaladp0036s0122.1.v1.1"/>
    <property type="gene ID" value="Kaladp0036s0122.v1.1"/>
</dbReference>
<dbReference type="Proteomes" id="UP000594263">
    <property type="component" value="Unplaced"/>
</dbReference>
<name>A0A7N0TG54_KALFE</name>
<dbReference type="Gramene" id="Kaladp0036s0122.2.v1.1">
    <property type="protein sequence ID" value="Kaladp0036s0122.2.v1.1"/>
    <property type="gene ID" value="Kaladp0036s0122.v1.1"/>
</dbReference>
<organism evidence="1 2">
    <name type="scientific">Kalanchoe fedtschenkoi</name>
    <name type="common">Lavender scallops</name>
    <name type="synonym">South American air plant</name>
    <dbReference type="NCBI Taxonomy" id="63787"/>
    <lineage>
        <taxon>Eukaryota</taxon>
        <taxon>Viridiplantae</taxon>
        <taxon>Streptophyta</taxon>
        <taxon>Embryophyta</taxon>
        <taxon>Tracheophyta</taxon>
        <taxon>Spermatophyta</taxon>
        <taxon>Magnoliopsida</taxon>
        <taxon>eudicotyledons</taxon>
        <taxon>Gunneridae</taxon>
        <taxon>Pentapetalae</taxon>
        <taxon>Saxifragales</taxon>
        <taxon>Crassulaceae</taxon>
        <taxon>Kalanchoe</taxon>
    </lineage>
</organism>
<accession>A0A7N0TG54</accession>
<protein>
    <submittedName>
        <fullName evidence="1">Uncharacterized protein</fullName>
    </submittedName>
</protein>
<evidence type="ECO:0000313" key="2">
    <source>
        <dbReference type="Proteomes" id="UP000594263"/>
    </source>
</evidence>
<evidence type="ECO:0000313" key="1">
    <source>
        <dbReference type="EnsemblPlants" id="Kaladp0036s0122.1.v1.1"/>
    </source>
</evidence>
<keyword evidence="2" id="KW-1185">Reference proteome</keyword>
<dbReference type="EnsemblPlants" id="Kaladp0036s0122.2.v1.1">
    <property type="protein sequence ID" value="Kaladp0036s0122.2.v1.1"/>
    <property type="gene ID" value="Kaladp0036s0122.v1.1"/>
</dbReference>